<evidence type="ECO:0000313" key="5">
    <source>
        <dbReference type="EMBL" id="KAA0168813.1"/>
    </source>
</evidence>
<dbReference type="AlphaFoldDB" id="A0A5A8DTU7"/>
<dbReference type="Pfam" id="PF00076">
    <property type="entry name" value="RRM_1"/>
    <property type="match status" value="2"/>
</dbReference>
<dbReference type="InterPro" id="IPR012677">
    <property type="entry name" value="Nucleotide-bd_a/b_plait_sf"/>
</dbReference>
<dbReference type="PANTHER" id="PTHR10501">
    <property type="entry name" value="U1 SMALL NUCLEAR RIBONUCLEOPROTEIN A/U2 SMALL NUCLEAR RIBONUCLEOPROTEIN B"/>
    <property type="match status" value="1"/>
</dbReference>
<dbReference type="InterPro" id="IPR000504">
    <property type="entry name" value="RRM_dom"/>
</dbReference>
<evidence type="ECO:0000259" key="4">
    <source>
        <dbReference type="PROSITE" id="PS50102"/>
    </source>
</evidence>
<evidence type="ECO:0000313" key="6">
    <source>
        <dbReference type="Proteomes" id="UP000324907"/>
    </source>
</evidence>
<proteinExistence type="predicted"/>
<feature type="compositionally biased region" description="Low complexity" evidence="3">
    <location>
        <begin position="91"/>
        <end position="100"/>
    </location>
</feature>
<dbReference type="GO" id="GO:0003723">
    <property type="term" value="F:RNA binding"/>
    <property type="evidence" value="ECO:0007669"/>
    <property type="project" value="UniProtKB-UniRule"/>
</dbReference>
<sequence length="367" mass="39195">MAAPSSSLYVRNLPPNVTEPLLVAAFSQQPGFTTARLRMRKSGQAYAFVEFVDVAAGSAAFSRYQGYRFSPTDPQGIAVEFAKETRPRGQASGMPGHPAAAGPPPSMPAYGQSPPAMQYAPQHLLRQMPMAPAASLPRDATATLYIEGVPDDASERELAHLFRPFDGFEAARLVPHGGRNGRKMYLCFAEFRSPVEAFAAMQVIHNYDIDPRESGSKRLRISFARKPPRSRGDGRQQRDFAADVELDKQRRRTVQEVEDARAAASAPSGAAAVQPVVPAKSAAGGAQAKAPGAQTQARPSGRREEDQPAWARQARKPDAAAGRDEDRASAAAMDARSGEACKEQDASDAIVAADAAPEAGGDAERPE</sequence>
<feature type="domain" description="RRM" evidence="4">
    <location>
        <begin position="6"/>
        <end position="84"/>
    </location>
</feature>
<feature type="region of interest" description="Disordered" evidence="3">
    <location>
        <begin position="282"/>
        <end position="367"/>
    </location>
</feature>
<feature type="compositionally biased region" description="Basic and acidic residues" evidence="3">
    <location>
        <begin position="230"/>
        <end position="247"/>
    </location>
</feature>
<dbReference type="Gene3D" id="3.30.70.330">
    <property type="match status" value="2"/>
</dbReference>
<protein>
    <recommendedName>
        <fullName evidence="4">RRM domain-containing protein</fullName>
    </recommendedName>
</protein>
<evidence type="ECO:0000256" key="1">
    <source>
        <dbReference type="ARBA" id="ARBA00022884"/>
    </source>
</evidence>
<feature type="compositionally biased region" description="Low complexity" evidence="3">
    <location>
        <begin position="262"/>
        <end position="272"/>
    </location>
</feature>
<evidence type="ECO:0000256" key="3">
    <source>
        <dbReference type="SAM" id="MobiDB-lite"/>
    </source>
</evidence>
<accession>A0A5A8DTU7</accession>
<keyword evidence="1 2" id="KW-0694">RNA-binding</keyword>
<dbReference type="CDD" id="cd21618">
    <property type="entry name" value="RRM_AtNSRA_like"/>
    <property type="match status" value="1"/>
</dbReference>
<feature type="compositionally biased region" description="Basic and acidic residues" evidence="3">
    <location>
        <begin position="336"/>
        <end position="345"/>
    </location>
</feature>
<dbReference type="InterPro" id="IPR035979">
    <property type="entry name" value="RBD_domain_sf"/>
</dbReference>
<dbReference type="SUPFAM" id="SSF54928">
    <property type="entry name" value="RNA-binding domain, RBD"/>
    <property type="match status" value="1"/>
</dbReference>
<feature type="region of interest" description="Disordered" evidence="3">
    <location>
        <begin position="85"/>
        <end position="109"/>
    </location>
</feature>
<evidence type="ECO:0000256" key="2">
    <source>
        <dbReference type="PROSITE-ProRule" id="PRU00176"/>
    </source>
</evidence>
<reference evidence="5 6" key="1">
    <citation type="submission" date="2019-07" db="EMBL/GenBank/DDBJ databases">
        <title>Genomes of Cafeteria roenbergensis.</title>
        <authorList>
            <person name="Fischer M.G."/>
            <person name="Hackl T."/>
            <person name="Roman M."/>
        </authorList>
    </citation>
    <scope>NUCLEOTIDE SEQUENCE [LARGE SCALE GENOMIC DNA]</scope>
    <source>
        <strain evidence="5 6">RCC970-E3</strain>
    </source>
</reference>
<feature type="compositionally biased region" description="Basic and acidic residues" evidence="3">
    <location>
        <begin position="315"/>
        <end position="328"/>
    </location>
</feature>
<feature type="compositionally biased region" description="Low complexity" evidence="3">
    <location>
        <begin position="347"/>
        <end position="360"/>
    </location>
</feature>
<dbReference type="PROSITE" id="PS50102">
    <property type="entry name" value="RRM"/>
    <property type="match status" value="2"/>
</dbReference>
<feature type="compositionally biased region" description="Low complexity" evidence="3">
    <location>
        <begin position="282"/>
        <end position="297"/>
    </location>
</feature>
<comment type="caution">
    <text evidence="5">The sequence shown here is derived from an EMBL/GenBank/DDBJ whole genome shotgun (WGS) entry which is preliminary data.</text>
</comment>
<feature type="region of interest" description="Disordered" evidence="3">
    <location>
        <begin position="253"/>
        <end position="272"/>
    </location>
</feature>
<organism evidence="5 6">
    <name type="scientific">Cafeteria roenbergensis</name>
    <name type="common">Marine flagellate</name>
    <dbReference type="NCBI Taxonomy" id="33653"/>
    <lineage>
        <taxon>Eukaryota</taxon>
        <taxon>Sar</taxon>
        <taxon>Stramenopiles</taxon>
        <taxon>Bigyra</taxon>
        <taxon>Opalozoa</taxon>
        <taxon>Bicosoecida</taxon>
        <taxon>Cafeteriaceae</taxon>
        <taxon>Cafeteria</taxon>
    </lineage>
</organism>
<gene>
    <name evidence="5" type="ORF">FNF28_02360</name>
</gene>
<dbReference type="SMART" id="SM00360">
    <property type="entry name" value="RRM"/>
    <property type="match status" value="2"/>
</dbReference>
<feature type="domain" description="RRM" evidence="4">
    <location>
        <begin position="142"/>
        <end position="226"/>
    </location>
</feature>
<name>A0A5A8DTU7_CAFRO</name>
<feature type="region of interest" description="Disordered" evidence="3">
    <location>
        <begin position="223"/>
        <end position="247"/>
    </location>
</feature>
<dbReference type="EMBL" id="VLTL01000026">
    <property type="protein sequence ID" value="KAA0168813.1"/>
    <property type="molecule type" value="Genomic_DNA"/>
</dbReference>
<dbReference type="Proteomes" id="UP000324907">
    <property type="component" value="Unassembled WGS sequence"/>
</dbReference>